<dbReference type="Pfam" id="PF01728">
    <property type="entry name" value="FtsJ"/>
    <property type="match status" value="1"/>
</dbReference>
<reference evidence="5 6" key="1">
    <citation type="submission" date="2007-09" db="EMBL/GenBank/DDBJ databases">
        <title>Draft genome sequence of Eubacterium dolichum (DSM 3991).</title>
        <authorList>
            <person name="Sudarsanam P."/>
            <person name="Ley R."/>
            <person name="Guruge J."/>
            <person name="Turnbaugh P.J."/>
            <person name="Mahowald M."/>
            <person name="Liep D."/>
            <person name="Gordon J."/>
        </authorList>
    </citation>
    <scope>NUCLEOTIDE SEQUENCE [LARGE SCALE GENOMIC DNA]</scope>
    <source>
        <strain evidence="5 6">DSM 3991</strain>
    </source>
</reference>
<dbReference type="Pfam" id="PF01479">
    <property type="entry name" value="S4"/>
    <property type="match status" value="1"/>
</dbReference>
<dbReference type="HOGENOM" id="CLU_058015_3_0_9"/>
<dbReference type="PIRSF" id="PIRSF005578">
    <property type="entry name" value="TlyA"/>
    <property type="match status" value="1"/>
</dbReference>
<evidence type="ECO:0000256" key="2">
    <source>
        <dbReference type="ARBA" id="ARBA00029460"/>
    </source>
</evidence>
<dbReference type="InterPro" id="IPR047048">
    <property type="entry name" value="TlyA"/>
</dbReference>
<dbReference type="Proteomes" id="UP000004090">
    <property type="component" value="Unassembled WGS sequence"/>
</dbReference>
<keyword evidence="1 3" id="KW-0694">RNA-binding</keyword>
<dbReference type="SMART" id="SM00363">
    <property type="entry name" value="S4"/>
    <property type="match status" value="1"/>
</dbReference>
<proteinExistence type="inferred from homology"/>
<evidence type="ECO:0000313" key="5">
    <source>
        <dbReference type="EMBL" id="EDP11202.1"/>
    </source>
</evidence>
<protein>
    <submittedName>
        <fullName evidence="5">Putative ribosomal RNA large subunit methyltransferase J</fullName>
    </submittedName>
</protein>
<evidence type="ECO:0000313" key="6">
    <source>
        <dbReference type="Proteomes" id="UP000004090"/>
    </source>
</evidence>
<dbReference type="RefSeq" id="WP_004799372.1">
    <property type="nucleotide sequence ID" value="NZ_DS483475.1"/>
</dbReference>
<dbReference type="PROSITE" id="PS50889">
    <property type="entry name" value="S4"/>
    <property type="match status" value="1"/>
</dbReference>
<dbReference type="PANTHER" id="PTHR32319:SF0">
    <property type="entry name" value="BACTERIAL HEMOLYSIN-LIKE PROTEIN"/>
    <property type="match status" value="1"/>
</dbReference>
<dbReference type="CDD" id="cd02440">
    <property type="entry name" value="AdoMet_MTases"/>
    <property type="match status" value="1"/>
</dbReference>
<dbReference type="Gene3D" id="3.10.290.10">
    <property type="entry name" value="RNA-binding S4 domain"/>
    <property type="match status" value="1"/>
</dbReference>
<name>A8RBL3_9FIRM</name>
<dbReference type="AlphaFoldDB" id="A8RBL3"/>
<dbReference type="SUPFAM" id="SSF53335">
    <property type="entry name" value="S-adenosyl-L-methionine-dependent methyltransferases"/>
    <property type="match status" value="1"/>
</dbReference>
<keyword evidence="5" id="KW-0808">Transferase</keyword>
<dbReference type="SUPFAM" id="SSF55174">
    <property type="entry name" value="Alpha-L RNA-binding motif"/>
    <property type="match status" value="1"/>
</dbReference>
<dbReference type="InterPro" id="IPR004538">
    <property type="entry name" value="Hemolysin_A/TlyA"/>
</dbReference>
<keyword evidence="5" id="KW-0489">Methyltransferase</keyword>
<dbReference type="GO" id="GO:0008168">
    <property type="term" value="F:methyltransferase activity"/>
    <property type="evidence" value="ECO:0007669"/>
    <property type="project" value="UniProtKB-KW"/>
</dbReference>
<gene>
    <name evidence="5" type="ORF">EUBDOL_01122</name>
</gene>
<dbReference type="CDD" id="cd00165">
    <property type="entry name" value="S4"/>
    <property type="match status" value="1"/>
</dbReference>
<dbReference type="GO" id="GO:0032259">
    <property type="term" value="P:methylation"/>
    <property type="evidence" value="ECO:0007669"/>
    <property type="project" value="UniProtKB-KW"/>
</dbReference>
<evidence type="ECO:0000256" key="1">
    <source>
        <dbReference type="ARBA" id="ARBA00022884"/>
    </source>
</evidence>
<dbReference type="PANTHER" id="PTHR32319">
    <property type="entry name" value="BACTERIAL HEMOLYSIN-LIKE PROTEIN"/>
    <property type="match status" value="1"/>
</dbReference>
<dbReference type="InterPro" id="IPR002942">
    <property type="entry name" value="S4_RNA-bd"/>
</dbReference>
<organism evidence="5 6">
    <name type="scientific">Amedibacillus dolichus DSM 3991</name>
    <dbReference type="NCBI Taxonomy" id="428127"/>
    <lineage>
        <taxon>Bacteria</taxon>
        <taxon>Bacillati</taxon>
        <taxon>Bacillota</taxon>
        <taxon>Erysipelotrichia</taxon>
        <taxon>Erysipelotrichales</taxon>
        <taxon>Erysipelotrichaceae</taxon>
        <taxon>Amedibacillus</taxon>
    </lineage>
</organism>
<dbReference type="InterPro" id="IPR036986">
    <property type="entry name" value="S4_RNA-bd_sf"/>
</dbReference>
<dbReference type="GO" id="GO:0003723">
    <property type="term" value="F:RNA binding"/>
    <property type="evidence" value="ECO:0007669"/>
    <property type="project" value="UniProtKB-KW"/>
</dbReference>
<dbReference type="STRING" id="428127.EUBDOL_01122"/>
<feature type="domain" description="RNA-binding S4" evidence="4">
    <location>
        <begin position="1"/>
        <end position="63"/>
    </location>
</feature>
<comment type="caution">
    <text evidence="5">The sequence shown here is derived from an EMBL/GenBank/DDBJ whole genome shotgun (WGS) entry which is preliminary data.</text>
</comment>
<dbReference type="EMBL" id="ABAW02000019">
    <property type="protein sequence ID" value="EDP11202.1"/>
    <property type="molecule type" value="Genomic_DNA"/>
</dbReference>
<dbReference type="InterPro" id="IPR002877">
    <property type="entry name" value="RNA_MeTrfase_FtsJ_dom"/>
</dbReference>
<accession>A8RBL3</accession>
<evidence type="ECO:0000259" key="4">
    <source>
        <dbReference type="SMART" id="SM00363"/>
    </source>
</evidence>
<dbReference type="NCBIfam" id="TIGR00478">
    <property type="entry name" value="tly"/>
    <property type="match status" value="1"/>
</dbReference>
<dbReference type="Gene3D" id="3.40.50.150">
    <property type="entry name" value="Vaccinia Virus protein VP39"/>
    <property type="match status" value="1"/>
</dbReference>
<dbReference type="InterPro" id="IPR029063">
    <property type="entry name" value="SAM-dependent_MTases_sf"/>
</dbReference>
<sequence>MRIDQYLVEKGYFTTRTRAQDAIKKGCVSVDGKTIMKNSFVIEEGKEVTVFQEELVLASRAGFKLYDVLKDFEICLQDRICIDVGASTGGFSDVCLRQGAKRVYAVDVGHDQLLEHLKQDPRIVNMEGVNCRYLTKDMFSPQPDFACMDVSFISVKLILPALISCMKHKELVILIKPQFEAGNAYVNKHGIVKEERVHVQVLKDMLAYVCSLQLYVHHLQASSILGRGGNKEFVMHIKEEPCHRSFDLVKIVREYHVKRW</sequence>
<comment type="similarity">
    <text evidence="2">Belongs to the TlyA family.</text>
</comment>
<dbReference type="eggNOG" id="COG1189">
    <property type="taxonomic scope" value="Bacteria"/>
</dbReference>
<dbReference type="GeneID" id="92793367"/>
<evidence type="ECO:0000256" key="3">
    <source>
        <dbReference type="PROSITE-ProRule" id="PRU00182"/>
    </source>
</evidence>
<reference evidence="5 6" key="2">
    <citation type="submission" date="2007-09" db="EMBL/GenBank/DDBJ databases">
        <authorList>
            <person name="Fulton L."/>
            <person name="Clifton S."/>
            <person name="Fulton B."/>
            <person name="Xu J."/>
            <person name="Minx P."/>
            <person name="Pepin K.H."/>
            <person name="Johnson M."/>
            <person name="Thiruvilangam P."/>
            <person name="Bhonagiri V."/>
            <person name="Nash W.E."/>
            <person name="Mardis E.R."/>
            <person name="Wilson R.K."/>
        </authorList>
    </citation>
    <scope>NUCLEOTIDE SEQUENCE [LARGE SCALE GENOMIC DNA]</scope>
    <source>
        <strain evidence="5 6">DSM 3991</strain>
    </source>
</reference>